<dbReference type="RefSeq" id="WP_077294810.1">
    <property type="nucleotide sequence ID" value="NZ_JBALMA010000644.1"/>
</dbReference>
<reference evidence="4 5" key="1">
    <citation type="submission" date="2017-02" db="EMBL/GenBank/DDBJ databases">
        <title>Bacillus pseudomycoides isolate FSL K6-0042.</title>
        <authorList>
            <person name="Kovac J."/>
        </authorList>
    </citation>
    <scope>NUCLEOTIDE SEQUENCE [LARGE SCALE GENOMIC DNA]</scope>
    <source>
        <strain evidence="4 5">FSL K6-0042</strain>
    </source>
</reference>
<dbReference type="EMBL" id="MWPX01000002">
    <property type="protein sequence ID" value="OUM50216.1"/>
    <property type="molecule type" value="Genomic_DNA"/>
</dbReference>
<dbReference type="Pfam" id="PF00797">
    <property type="entry name" value="Acetyltransf_2"/>
    <property type="match status" value="1"/>
</dbReference>
<dbReference type="SUPFAM" id="SSF54001">
    <property type="entry name" value="Cysteine proteinases"/>
    <property type="match status" value="1"/>
</dbReference>
<dbReference type="InterPro" id="IPR001447">
    <property type="entry name" value="Arylamine_N-AcTrfase"/>
</dbReference>
<evidence type="ECO:0000256" key="2">
    <source>
        <dbReference type="ARBA" id="ARBA00022679"/>
    </source>
</evidence>
<proteinExistence type="inferred from homology"/>
<dbReference type="Proteomes" id="UP000195321">
    <property type="component" value="Unassembled WGS sequence"/>
</dbReference>
<dbReference type="Gene3D" id="3.30.2140.20">
    <property type="match status" value="1"/>
</dbReference>
<evidence type="ECO:0000313" key="5">
    <source>
        <dbReference type="Proteomes" id="UP000195321"/>
    </source>
</evidence>
<dbReference type="FunFam" id="3.30.2140.20:FF:000002">
    <property type="entry name" value="Arylamine N-acetyltransferase"/>
    <property type="match status" value="1"/>
</dbReference>
<dbReference type="InterPro" id="IPR038765">
    <property type="entry name" value="Papain-like_cys_pep_sf"/>
</dbReference>
<dbReference type="AlphaFoldDB" id="A0A1Y3MJL2"/>
<dbReference type="PANTHER" id="PTHR11786:SF0">
    <property type="entry name" value="ARYLAMINE N-ACETYLTRANSFERASE 4-RELATED"/>
    <property type="match status" value="1"/>
</dbReference>
<evidence type="ECO:0000313" key="4">
    <source>
        <dbReference type="EMBL" id="OUM50216.1"/>
    </source>
</evidence>
<evidence type="ECO:0000256" key="1">
    <source>
        <dbReference type="ARBA" id="ARBA00006547"/>
    </source>
</evidence>
<evidence type="ECO:0000256" key="3">
    <source>
        <dbReference type="RuleBase" id="RU003452"/>
    </source>
</evidence>
<accession>A0A1Y3MJL2</accession>
<dbReference type="PRINTS" id="PR01543">
    <property type="entry name" value="ANATRNSFRASE"/>
</dbReference>
<comment type="caution">
    <text evidence="4">The sequence shown here is derived from an EMBL/GenBank/DDBJ whole genome shotgun (WGS) entry which is preliminary data.</text>
</comment>
<sequence>MTELQDQFFSRLNLKKQQTVRFEELNKIISAIAYEIPFENLDIVTGNTKEISKENLQKKILMSSRGGLCYEMNSILYYLLKDCGFDVKLALGTVYKSDLNVWALEGGHITIILNYDSVSYLADIGIASLVPLTLVPFTGEIVTSKNGEYRVRRKDTDKGTYILERRDTHSWHDPHEKIEWKVCHAFRTDPIDETTLNEVQRKVIEDENSSFNKGPIAVKLTHSGYVSLTKDSLTQVMNGQKSKSVITENHYRKLLHDIFNIEM</sequence>
<dbReference type="PANTHER" id="PTHR11786">
    <property type="entry name" value="N-HYDROXYARYLAMINE O-ACETYLTRANSFERASE"/>
    <property type="match status" value="1"/>
</dbReference>
<comment type="similarity">
    <text evidence="1 3">Belongs to the arylamine N-acetyltransferase family.</text>
</comment>
<dbReference type="InterPro" id="IPR053710">
    <property type="entry name" value="Arylamine_NAT_domain_sf"/>
</dbReference>
<keyword evidence="2 4" id="KW-0808">Transferase</keyword>
<dbReference type="GO" id="GO:0016407">
    <property type="term" value="F:acetyltransferase activity"/>
    <property type="evidence" value="ECO:0007669"/>
    <property type="project" value="InterPro"/>
</dbReference>
<name>A0A1Y3MJL2_9BACI</name>
<protein>
    <submittedName>
        <fullName evidence="4">Arylamine N-acetyltransferase</fullName>
    </submittedName>
</protein>
<gene>
    <name evidence="4" type="ORF">BW425_03805</name>
</gene>
<organism evidence="4 5">
    <name type="scientific">Bacillus pseudomycoides</name>
    <dbReference type="NCBI Taxonomy" id="64104"/>
    <lineage>
        <taxon>Bacteria</taxon>
        <taxon>Bacillati</taxon>
        <taxon>Bacillota</taxon>
        <taxon>Bacilli</taxon>
        <taxon>Bacillales</taxon>
        <taxon>Bacillaceae</taxon>
        <taxon>Bacillus</taxon>
        <taxon>Bacillus cereus group</taxon>
    </lineage>
</organism>